<feature type="region of interest" description="Disordered" evidence="1">
    <location>
        <begin position="362"/>
        <end position="609"/>
    </location>
</feature>
<protein>
    <submittedName>
        <fullName evidence="2">Uncharacterized protein</fullName>
    </submittedName>
</protein>
<sequence>MPRVPKSLGPEKKTGVDTPVASRSDELSGDPDGFAGRLKSRLGAFIDSMERRVFVSVDSQIHTAAMASKICMAGSDLLQHDDKKATMRVDEILQSEGVVKLLLQTILCMPMEGEKDPPSGDAFFAALQAQRSAGELLQLLLEESSSSARSQWERMLLAEEGLQSTSSQLIRLLCDTPPDPQLHEVLLELLWRGLRHVTLDGKHPESSPITTLQTTFGMGPVKRLQALTPQQLLEWGCDIALEEVSRSKHPVVTLCDCKVQIASVQLVPKAVVVSAYSFVILRGHGQTVEIPYCVLRRKSNDASKSLVFECQVAKIQALREAYQFLPECFELPAVADLSLTTSRLAETMALFEVFAHAHQRSDEAKHKASGRQATPSGSTKPTSSESKIAEEDNKVQPTSSVPEEMQPADAPNAKCASETRKPASAPKADQATRARALPAMPKAMVAPKAKSIPKAKAKAKAKAQSRAQCAANPRAKAKAKCQPKAKAQAKAKSTPRAKMEAKAKSVPRGKSAPRTKGTPKAKSPKSKKATDAKSREHASKAKALQKPSLKAMAKHRASGSKAKAAKRAQPRRPVPPSKASASQRKRSYCEVNAHRKNSKSQDCTKRSRR</sequence>
<name>A0ABP0MC00_9DINO</name>
<gene>
    <name evidence="2" type="ORF">SCF082_LOCUS27071</name>
</gene>
<feature type="compositionally biased region" description="Polar residues" evidence="1">
    <location>
        <begin position="371"/>
        <end position="386"/>
    </location>
</feature>
<feature type="compositionally biased region" description="Basic and acidic residues" evidence="1">
    <location>
        <begin position="528"/>
        <end position="539"/>
    </location>
</feature>
<feature type="region of interest" description="Disordered" evidence="1">
    <location>
        <begin position="1"/>
        <end position="33"/>
    </location>
</feature>
<feature type="compositionally biased region" description="Basic residues" evidence="1">
    <location>
        <begin position="475"/>
        <end position="495"/>
    </location>
</feature>
<proteinExistence type="predicted"/>
<feature type="compositionally biased region" description="Basic residues" evidence="1">
    <location>
        <begin position="505"/>
        <end position="527"/>
    </location>
</feature>
<keyword evidence="3" id="KW-1185">Reference proteome</keyword>
<organism evidence="2 3">
    <name type="scientific">Durusdinium trenchii</name>
    <dbReference type="NCBI Taxonomy" id="1381693"/>
    <lineage>
        <taxon>Eukaryota</taxon>
        <taxon>Sar</taxon>
        <taxon>Alveolata</taxon>
        <taxon>Dinophyceae</taxon>
        <taxon>Suessiales</taxon>
        <taxon>Symbiodiniaceae</taxon>
        <taxon>Durusdinium</taxon>
    </lineage>
</organism>
<dbReference type="EMBL" id="CAXAMM010020780">
    <property type="protein sequence ID" value="CAK9048618.1"/>
    <property type="molecule type" value="Genomic_DNA"/>
</dbReference>
<dbReference type="Proteomes" id="UP001642464">
    <property type="component" value="Unassembled WGS sequence"/>
</dbReference>
<feature type="compositionally biased region" description="Basic residues" evidence="1">
    <location>
        <begin position="451"/>
        <end position="463"/>
    </location>
</feature>
<feature type="compositionally biased region" description="Low complexity" evidence="1">
    <location>
        <begin position="436"/>
        <end position="450"/>
    </location>
</feature>
<evidence type="ECO:0000256" key="1">
    <source>
        <dbReference type="SAM" id="MobiDB-lite"/>
    </source>
</evidence>
<evidence type="ECO:0000313" key="3">
    <source>
        <dbReference type="Proteomes" id="UP001642464"/>
    </source>
</evidence>
<comment type="caution">
    <text evidence="2">The sequence shown here is derived from an EMBL/GenBank/DDBJ whole genome shotgun (WGS) entry which is preliminary data.</text>
</comment>
<accession>A0ABP0MC00</accession>
<reference evidence="2 3" key="1">
    <citation type="submission" date="2024-02" db="EMBL/GenBank/DDBJ databases">
        <authorList>
            <person name="Chen Y."/>
            <person name="Shah S."/>
            <person name="Dougan E. K."/>
            <person name="Thang M."/>
            <person name="Chan C."/>
        </authorList>
    </citation>
    <scope>NUCLEOTIDE SEQUENCE [LARGE SCALE GENOMIC DNA]</scope>
</reference>
<evidence type="ECO:0000313" key="2">
    <source>
        <dbReference type="EMBL" id="CAK9048618.1"/>
    </source>
</evidence>
<feature type="compositionally biased region" description="Basic residues" evidence="1">
    <location>
        <begin position="552"/>
        <end position="570"/>
    </location>
</feature>